<feature type="domain" description="NAD-glutamate dehydrogenase catalytic" evidence="1">
    <location>
        <begin position="747"/>
        <end position="1251"/>
    </location>
</feature>
<evidence type="ECO:0000313" key="7">
    <source>
        <dbReference type="Proteomes" id="UP000239290"/>
    </source>
</evidence>
<reference evidence="7" key="1">
    <citation type="submission" date="2018-02" db="EMBL/GenBank/DDBJ databases">
        <title>Draft genome sequencing of Rhodococcus opacus KU647198.</title>
        <authorList>
            <person name="Zheng B.-X."/>
        </authorList>
    </citation>
    <scope>NUCLEOTIDE SEQUENCE [LARGE SCALE GENOMIC DNA]</scope>
    <source>
        <strain evidence="7">04-OD7</strain>
    </source>
</reference>
<organism evidence="6 7">
    <name type="scientific">Rhodococcus opacus</name>
    <name type="common">Nocardia opaca</name>
    <dbReference type="NCBI Taxonomy" id="37919"/>
    <lineage>
        <taxon>Bacteria</taxon>
        <taxon>Bacillati</taxon>
        <taxon>Actinomycetota</taxon>
        <taxon>Actinomycetes</taxon>
        <taxon>Mycobacteriales</taxon>
        <taxon>Nocardiaceae</taxon>
        <taxon>Rhodococcus</taxon>
    </lineage>
</organism>
<dbReference type="GO" id="GO:0006538">
    <property type="term" value="P:L-glutamate catabolic process"/>
    <property type="evidence" value="ECO:0007669"/>
    <property type="project" value="InterPro"/>
</dbReference>
<dbReference type="InterPro" id="IPR046346">
    <property type="entry name" value="Aminoacid_DH-like_N_sf"/>
</dbReference>
<dbReference type="InterPro" id="IPR049062">
    <property type="entry name" value="NAD_Glu_DH_ACT2"/>
</dbReference>
<dbReference type="InterPro" id="IPR028971">
    <property type="entry name" value="NAD-GDH_cat"/>
</dbReference>
<evidence type="ECO:0000259" key="1">
    <source>
        <dbReference type="Pfam" id="PF05088"/>
    </source>
</evidence>
<feature type="domain" description="NAD-glutamate dehydrogenase N-terminal ACT1" evidence="3">
    <location>
        <begin position="55"/>
        <end position="180"/>
    </location>
</feature>
<gene>
    <name evidence="6" type="ORF">C5613_42480</name>
</gene>
<evidence type="ECO:0000259" key="3">
    <source>
        <dbReference type="Pfam" id="PF21075"/>
    </source>
</evidence>
<name>A0A2S8IE46_RHOOP</name>
<dbReference type="InterPro" id="IPR049064">
    <property type="entry name" value="NAD_Glu_DH_ACT3"/>
</dbReference>
<feature type="domain" description="NAD-glutamate dehydrogenase ACT2" evidence="4">
    <location>
        <begin position="429"/>
        <end position="517"/>
    </location>
</feature>
<dbReference type="InterPro" id="IPR036291">
    <property type="entry name" value="NAD(P)-bd_dom_sf"/>
</dbReference>
<dbReference type="Proteomes" id="UP000239290">
    <property type="component" value="Unassembled WGS sequence"/>
</dbReference>
<evidence type="ECO:0000313" key="6">
    <source>
        <dbReference type="EMBL" id="PQP13056.1"/>
    </source>
</evidence>
<feature type="domain" description="NAD-glutamate dehydrogenase ACT3" evidence="5">
    <location>
        <begin position="590"/>
        <end position="641"/>
    </location>
</feature>
<feature type="domain" description="NAD-specific glutamate dehydrogenase C-terminal" evidence="2">
    <location>
        <begin position="1298"/>
        <end position="1600"/>
    </location>
</feature>
<protein>
    <submittedName>
        <fullName evidence="6">NAD-glutamate dehydrogenase</fullName>
    </submittedName>
</protein>
<evidence type="ECO:0000259" key="4">
    <source>
        <dbReference type="Pfam" id="PF21076"/>
    </source>
</evidence>
<dbReference type="SUPFAM" id="SSF53223">
    <property type="entry name" value="Aminoacid dehydrogenase-like, N-terminal domain"/>
    <property type="match status" value="1"/>
</dbReference>
<comment type="caution">
    <text evidence="6">The sequence shown here is derived from an EMBL/GenBank/DDBJ whole genome shotgun (WGS) entry which is preliminary data.</text>
</comment>
<sequence>MVHTSQDESVPGGPTIKCHRRCQVNLEGLEHDRQLRVCAELGALAAAPGGYQDYVDALFRHEPREDLAEWTDTALADRAYEYLNFARLRVEGVALVRCDIAAGTNHAHILVVSTDLPFLVDSVAMAVRRHGSVSTLRHVTLAVRRDSEGVLAPDGITRPRQDDQYDNDPLVESWMEITFQPSGGSETTSGEFTAMIENAIRSTLADVTVSVTDQTGMEAVARKAALSLKSDATENQLDSAYEASELLHWMCAENFTFLGYCSYRLVKATASGTATLEPLPETGLGILRPHHHEHRHHTLDPLTTTRAFGPDVLMVSAAGTRSTVRRDAPLDYVGIKIVNSDGVTVGEHRFLGLFENTLDTSDMRTIPVVNRTAGRTLTMLDRDPRSREGLELLDILQDYPRREILQSTAEDLAPTVLAVLHLQRHPRVRAFIRQDTYGRAISILLYVPQDRFSPAIRRAVVAAVSQFLDGAAVDHNTRIGETALVRVHVTAWPHTADERIDVAELSRVVVEAARSWTEKLDDLLSTASTSGHDDFIPVAVPLSYQERFSPAEAAAHLSDFSKLTKDPYRRLQLMVTPSPARSAATDLISAIAVTTEPMVLASALPIFGHLGYELAAEHPHTLTSADGQLAYVYEFILRSRYRQHRLDVPTAARTAEAFEASYSGHTDADALQALVTTAAMEWRQVLVLRAYAAYLRQSGWTFSSEFVNSVIAGHPKIAAALWTLFRTRFDPALADGERDHSELVAEIEGAIDEVQGIEPDLILRTLLDTVLATLRTNAFRRLFAHTDGPVDTVLSFKLDPRRIRGLPAPLPQLETWVFARNVMGTHLRFGHIARGGIRWTDRVEDFRTEVLGLVRAQMVKNAVIVPTGAKGAFLPRLLHTGVDRAQQLEIGRAAYGTFVEGLLDLIDNFTKDESGTYRLDPAPHTVRHDGDDTYLVLAADKGTAQFSDVANAIATNREFWLGDAFASGGSNGYDHKQMGITARGAWESVRQHLFELGIDSDTDPVTAVGIGDMSGDVFGNGLLRSRSVRLVAAFDHRHIFLDPQPEAGTAFEERQRLYDLPGSSWTDYRRDLISVGGGVFPRSAKRVTLAPQARAALGLDEKRADYTPNEVVRAILSAPVDLLFNGGIGTYVRASSETDSEVGDSANDAVRITGREVRARVVSEGGNLGLTPLGRREAALHGTRLNTDAIDNVAGVDTSDHEVNIKIALDDAVAAGALDRDKRNILLQSLTADILDRVLAHNRAQNTMLSVARAEAAEMAPVHRRMLTTLEGQGLLSREVESLPSDAELEQRITQGGALTSPELGTLLAYVKLEMKSAVLAAGIATESWAEPFRTEYFPADVVAVCGDRLGAHPLANEIIATAITNRLVDDNGITFVFRMQEETGASVAAIIRAWEVVRRAVGQRNYLSNIAALDSSVTTDTRVRLQLRHRRLVERSVRWLLASRRQTIDVTGETAHFTPVVESLRSSLPDFLVGADRAAVDAKHQRYLDDRNVPDPLARRSASLFQEFSLFPISETALRAGRDPERTALTYFQVAERFRLDKLLHRVAALRRVDNWDAMSRAALRDDLYFAVSDATRRLIGDSDLPQSEAAQVGDLSSDWLDNVLDAALDPAREPELAVLLVATNALRSFAENLA</sequence>
<dbReference type="Pfam" id="PF05088">
    <property type="entry name" value="Bac_GDH_CD"/>
    <property type="match status" value="1"/>
</dbReference>
<dbReference type="InterPro" id="IPR049056">
    <property type="entry name" value="NAD_Glu_DH_HM3"/>
</dbReference>
<dbReference type="PANTHER" id="PTHR43403">
    <property type="entry name" value="NAD-SPECIFIC GLUTAMATE DEHYDROGENASE"/>
    <property type="match status" value="1"/>
</dbReference>
<accession>A0A2S8IE46</accession>
<dbReference type="InterPro" id="IPR007780">
    <property type="entry name" value="NAD_Glu_DH_bac"/>
</dbReference>
<dbReference type="Pfam" id="PF21075">
    <property type="entry name" value="GDH_ACT1"/>
    <property type="match status" value="1"/>
</dbReference>
<dbReference type="InterPro" id="IPR049059">
    <property type="entry name" value="NAD_Glu_DH_HM1"/>
</dbReference>
<dbReference type="Pfam" id="PF21074">
    <property type="entry name" value="GDH_C"/>
    <property type="match status" value="1"/>
</dbReference>
<dbReference type="PANTHER" id="PTHR43403:SF1">
    <property type="entry name" value="NAD-SPECIFIC GLUTAMATE DEHYDROGENASE"/>
    <property type="match status" value="1"/>
</dbReference>
<dbReference type="InterPro" id="IPR048381">
    <property type="entry name" value="GDH_C"/>
</dbReference>
<dbReference type="GO" id="GO:0004069">
    <property type="term" value="F:L-aspartate:2-oxoglutarate aminotransferase activity"/>
    <property type="evidence" value="ECO:0007669"/>
    <property type="project" value="InterPro"/>
</dbReference>
<dbReference type="Pfam" id="PF21078">
    <property type="entry name" value="GDH_HM3"/>
    <property type="match status" value="1"/>
</dbReference>
<dbReference type="EMBL" id="PUIO01000103">
    <property type="protein sequence ID" value="PQP13056.1"/>
    <property type="molecule type" value="Genomic_DNA"/>
</dbReference>
<proteinExistence type="predicted"/>
<dbReference type="Pfam" id="PF21076">
    <property type="entry name" value="GDH_ACT2"/>
    <property type="match status" value="1"/>
</dbReference>
<evidence type="ECO:0000259" key="5">
    <source>
        <dbReference type="Pfam" id="PF21077"/>
    </source>
</evidence>
<dbReference type="GO" id="GO:0004352">
    <property type="term" value="F:glutamate dehydrogenase (NAD+) activity"/>
    <property type="evidence" value="ECO:0007669"/>
    <property type="project" value="InterPro"/>
</dbReference>
<dbReference type="InterPro" id="IPR024727">
    <property type="entry name" value="NAD_Glu_DH_N_ACT1"/>
</dbReference>
<evidence type="ECO:0000259" key="2">
    <source>
        <dbReference type="Pfam" id="PF21074"/>
    </source>
</evidence>
<dbReference type="PIRSF" id="PIRSF036761">
    <property type="entry name" value="GDH_Mll4104"/>
    <property type="match status" value="1"/>
</dbReference>
<dbReference type="Gene3D" id="3.40.50.720">
    <property type="entry name" value="NAD(P)-binding Rossmann-like Domain"/>
    <property type="match status" value="1"/>
</dbReference>
<dbReference type="SUPFAM" id="SSF51735">
    <property type="entry name" value="NAD(P)-binding Rossmann-fold domains"/>
    <property type="match status" value="1"/>
</dbReference>
<dbReference type="Pfam" id="PF21077">
    <property type="entry name" value="GDH_ACT3"/>
    <property type="match status" value="1"/>
</dbReference>
<dbReference type="Pfam" id="PF21073">
    <property type="entry name" value="GDH_HM1"/>
    <property type="match status" value="1"/>
</dbReference>